<proteinExistence type="predicted"/>
<gene>
    <name evidence="2" type="ORF">RM540_14870</name>
</gene>
<feature type="chain" id="PRO_5046471725" description="Lipoprotein" evidence="1">
    <location>
        <begin position="23"/>
        <end position="188"/>
    </location>
</feature>
<dbReference type="RefSeq" id="WP_311665530.1">
    <property type="nucleotide sequence ID" value="NZ_JAVRHT010000048.1"/>
</dbReference>
<sequence>MPPLPRVLALLAVCLLAAGCDADESLLGEFEGRIDVDRSARLVEGEAVYTILDGPRGPEFVLGLFVGDLFESDIEDYDYVLFRRPGARPGVGAYAVDADPAYAVAATIANVDEADDPLKARGEVLRGLEGTLALTRIDDYGFVAGTFQFDAAGFFVQRPAQAVTGAASGTFEARYEPPATFRALGLDL</sequence>
<evidence type="ECO:0000256" key="1">
    <source>
        <dbReference type="SAM" id="SignalP"/>
    </source>
</evidence>
<name>A0ABU3BUT5_9BACT</name>
<dbReference type="PROSITE" id="PS51257">
    <property type="entry name" value="PROKAR_LIPOPROTEIN"/>
    <property type="match status" value="1"/>
</dbReference>
<evidence type="ECO:0008006" key="4">
    <source>
        <dbReference type="Google" id="ProtNLM"/>
    </source>
</evidence>
<keyword evidence="3" id="KW-1185">Reference proteome</keyword>
<comment type="caution">
    <text evidence="2">The sequence shown here is derived from an EMBL/GenBank/DDBJ whole genome shotgun (WGS) entry which is preliminary data.</text>
</comment>
<accession>A0ABU3BUT5</accession>
<dbReference type="Proteomes" id="UP001267426">
    <property type="component" value="Unassembled WGS sequence"/>
</dbReference>
<evidence type="ECO:0000313" key="2">
    <source>
        <dbReference type="EMBL" id="MDT0633037.1"/>
    </source>
</evidence>
<reference evidence="2 3" key="1">
    <citation type="submission" date="2023-09" db="EMBL/GenBank/DDBJ databases">
        <authorList>
            <person name="Rey-Velasco X."/>
        </authorList>
    </citation>
    <scope>NUCLEOTIDE SEQUENCE [LARGE SCALE GENOMIC DNA]</scope>
    <source>
        <strain evidence="2 3">F394</strain>
    </source>
</reference>
<evidence type="ECO:0000313" key="3">
    <source>
        <dbReference type="Proteomes" id="UP001267426"/>
    </source>
</evidence>
<protein>
    <recommendedName>
        <fullName evidence="4">Lipoprotein</fullName>
    </recommendedName>
</protein>
<organism evidence="2 3">
    <name type="scientific">Rubrivirga litoralis</name>
    <dbReference type="NCBI Taxonomy" id="3075598"/>
    <lineage>
        <taxon>Bacteria</taxon>
        <taxon>Pseudomonadati</taxon>
        <taxon>Rhodothermota</taxon>
        <taxon>Rhodothermia</taxon>
        <taxon>Rhodothermales</taxon>
        <taxon>Rubricoccaceae</taxon>
        <taxon>Rubrivirga</taxon>
    </lineage>
</organism>
<feature type="signal peptide" evidence="1">
    <location>
        <begin position="1"/>
        <end position="22"/>
    </location>
</feature>
<keyword evidence="1" id="KW-0732">Signal</keyword>
<dbReference type="EMBL" id="JAVRHT010000048">
    <property type="protein sequence ID" value="MDT0633037.1"/>
    <property type="molecule type" value="Genomic_DNA"/>
</dbReference>